<dbReference type="InterPro" id="IPR011042">
    <property type="entry name" value="6-blade_b-propeller_TolB-like"/>
</dbReference>
<feature type="transmembrane region" description="Helical" evidence="1">
    <location>
        <begin position="20"/>
        <end position="43"/>
    </location>
</feature>
<dbReference type="Proteomes" id="UP000095042">
    <property type="component" value="Unassembled WGS sequence"/>
</dbReference>
<dbReference type="SUPFAM" id="SSF63829">
    <property type="entry name" value="Calcium-dependent phosphotriesterase"/>
    <property type="match status" value="1"/>
</dbReference>
<keyword evidence="1" id="KW-0472">Membrane</keyword>
<gene>
    <name evidence="2" type="ORF">AUC71_16560</name>
</gene>
<organism evidence="2 3">
    <name type="scientific">Methyloceanibacter marginalis</name>
    <dbReference type="NCBI Taxonomy" id="1774971"/>
    <lineage>
        <taxon>Bacteria</taxon>
        <taxon>Pseudomonadati</taxon>
        <taxon>Pseudomonadota</taxon>
        <taxon>Alphaproteobacteria</taxon>
        <taxon>Hyphomicrobiales</taxon>
        <taxon>Hyphomicrobiaceae</taxon>
        <taxon>Methyloceanibacter</taxon>
    </lineage>
</organism>
<evidence type="ECO:0000256" key="1">
    <source>
        <dbReference type="SAM" id="Phobius"/>
    </source>
</evidence>
<reference evidence="2 3" key="1">
    <citation type="journal article" date="2016" name="Environ. Microbiol.">
        <title>New Methyloceanibacter diversity from North Sea sediments includes methanotroph containing solely the soluble methane monooxygenase.</title>
        <authorList>
            <person name="Vekeman B."/>
            <person name="Kerckhof F.M."/>
            <person name="Cremers G."/>
            <person name="de Vos P."/>
            <person name="Vandamme P."/>
            <person name="Boon N."/>
            <person name="Op den Camp H.J."/>
            <person name="Heylen K."/>
        </authorList>
    </citation>
    <scope>NUCLEOTIDE SEQUENCE [LARGE SCALE GENOMIC DNA]</scope>
    <source>
        <strain evidence="2 3">R-67177</strain>
    </source>
</reference>
<keyword evidence="1" id="KW-0812">Transmembrane</keyword>
<feature type="non-terminal residue" evidence="2">
    <location>
        <position position="1"/>
    </location>
</feature>
<dbReference type="Gene3D" id="2.120.10.30">
    <property type="entry name" value="TolB, C-terminal domain"/>
    <property type="match status" value="1"/>
</dbReference>
<protein>
    <recommendedName>
        <fullName evidence="4">SMP-30/Gluconolactonase/LRE-like region domain-containing protein</fullName>
    </recommendedName>
</protein>
<sequence>RFESCRDRHFLCFSEDLMRIILGLVFSFMFAGASFAQGPTLVWEAKGLARPESVIHDPATDVLYVSNINGAVMQKDGNGFISRLKSDGTILERNWATGFDSPTGLGLRDRTLYVADVDALVEVDAASGSIKKRHPANGAIFLNDVAVAEDGTVYVSDTPMNTIWRLKDGVFEPWLTSDELEGPNGLLVEGDKLTVASLGRLKSVGQEQEPAGMFSVNLEDQTIEPLAKGKTIGNLDGLQVLKPGAYLVTDWPDGALYQVNADGKVDLLIDLNQGSADLTYSPETGIALIPMMLDNSLAAYRLSAPADSKSDGKKDDKKKK</sequence>
<evidence type="ECO:0000313" key="2">
    <source>
        <dbReference type="EMBL" id="ODS02205.1"/>
    </source>
</evidence>
<keyword evidence="1" id="KW-1133">Transmembrane helix</keyword>
<keyword evidence="3" id="KW-1185">Reference proteome</keyword>
<comment type="caution">
    <text evidence="2">The sequence shown here is derived from an EMBL/GenBank/DDBJ whole genome shotgun (WGS) entry which is preliminary data.</text>
</comment>
<evidence type="ECO:0000313" key="3">
    <source>
        <dbReference type="Proteomes" id="UP000095042"/>
    </source>
</evidence>
<proteinExistence type="predicted"/>
<name>A0A1E3W8R0_9HYPH</name>
<evidence type="ECO:0008006" key="4">
    <source>
        <dbReference type="Google" id="ProtNLM"/>
    </source>
</evidence>
<dbReference type="EMBL" id="LPWD01000375">
    <property type="protein sequence ID" value="ODS02205.1"/>
    <property type="molecule type" value="Genomic_DNA"/>
</dbReference>
<dbReference type="AlphaFoldDB" id="A0A1E3W8R0"/>
<accession>A0A1E3W8R0</accession>